<organism evidence="2 3">
    <name type="scientific">Funneliformis geosporum</name>
    <dbReference type="NCBI Taxonomy" id="1117311"/>
    <lineage>
        <taxon>Eukaryota</taxon>
        <taxon>Fungi</taxon>
        <taxon>Fungi incertae sedis</taxon>
        <taxon>Mucoromycota</taxon>
        <taxon>Glomeromycotina</taxon>
        <taxon>Glomeromycetes</taxon>
        <taxon>Glomerales</taxon>
        <taxon>Glomeraceae</taxon>
        <taxon>Funneliformis</taxon>
    </lineage>
</organism>
<keyword evidence="1" id="KW-1133">Transmembrane helix</keyword>
<keyword evidence="1" id="KW-0812">Transmembrane</keyword>
<gene>
    <name evidence="2" type="ORF">FWILDA_LOCUS1973</name>
</gene>
<dbReference type="EMBL" id="CAMKVN010000209">
    <property type="protein sequence ID" value="CAI2165239.1"/>
    <property type="molecule type" value="Genomic_DNA"/>
</dbReference>
<name>A0A9W4SD27_9GLOM</name>
<feature type="transmembrane region" description="Helical" evidence="1">
    <location>
        <begin position="171"/>
        <end position="190"/>
    </location>
</feature>
<dbReference type="OrthoDB" id="432528at2759"/>
<dbReference type="Gene3D" id="2.120.10.80">
    <property type="entry name" value="Kelch-type beta propeller"/>
    <property type="match status" value="1"/>
</dbReference>
<reference evidence="2" key="1">
    <citation type="submission" date="2022-08" db="EMBL/GenBank/DDBJ databases">
        <authorList>
            <person name="Kallberg Y."/>
            <person name="Tangrot J."/>
            <person name="Rosling A."/>
        </authorList>
    </citation>
    <scope>NUCLEOTIDE SEQUENCE</scope>
    <source>
        <strain evidence="2">Wild A</strain>
    </source>
</reference>
<proteinExistence type="predicted"/>
<dbReference type="Proteomes" id="UP001153678">
    <property type="component" value="Unassembled WGS sequence"/>
</dbReference>
<sequence>MVTMKIIIASIGGTVGAFIIITCGFLFYRWNRNRNEQPGFINGEQHNLPGRRLAHSTALVENKLYFFGGCVDITKSCTNQVFYLDLSQSFNLAAPPWVSLTQKAGIPFKNELLSSLYFMYLNSLSWHAPVVEGTSPERRRNIRGIIYNTGNIYILGGFVDKALARKPYHSYTTTLLSNGVIVYIGASANITTNSGSSKTQSSPISSIIVANNEMVTMKIIIASIGGTVGAVIIIACGILFYRWNRNRIELDPGEHKLPGSIVENNYNSPGFINREQHNLPGSIVENNYNNYIA</sequence>
<accession>A0A9W4SD27</accession>
<protein>
    <submittedName>
        <fullName evidence="2">13564_t:CDS:1</fullName>
    </submittedName>
</protein>
<comment type="caution">
    <text evidence="2">The sequence shown here is derived from an EMBL/GenBank/DDBJ whole genome shotgun (WGS) entry which is preliminary data.</text>
</comment>
<dbReference type="AlphaFoldDB" id="A0A9W4SD27"/>
<feature type="transmembrane region" description="Helical" evidence="1">
    <location>
        <begin position="219"/>
        <end position="241"/>
    </location>
</feature>
<evidence type="ECO:0000313" key="2">
    <source>
        <dbReference type="EMBL" id="CAI2165239.1"/>
    </source>
</evidence>
<keyword evidence="1" id="KW-0472">Membrane</keyword>
<feature type="transmembrane region" description="Helical" evidence="1">
    <location>
        <begin position="6"/>
        <end position="28"/>
    </location>
</feature>
<evidence type="ECO:0000256" key="1">
    <source>
        <dbReference type="SAM" id="Phobius"/>
    </source>
</evidence>
<keyword evidence="3" id="KW-1185">Reference proteome</keyword>
<dbReference type="InterPro" id="IPR015915">
    <property type="entry name" value="Kelch-typ_b-propeller"/>
</dbReference>
<evidence type="ECO:0000313" key="3">
    <source>
        <dbReference type="Proteomes" id="UP001153678"/>
    </source>
</evidence>
<dbReference type="SUPFAM" id="SSF117281">
    <property type="entry name" value="Kelch motif"/>
    <property type="match status" value="1"/>
</dbReference>